<evidence type="ECO:0000313" key="1">
    <source>
        <dbReference type="EMBL" id="RLP70870.1"/>
    </source>
</evidence>
<comment type="caution">
    <text evidence="1">The sequence shown here is derived from an EMBL/GenBank/DDBJ whole genome shotgun (WGS) entry which is preliminary data.</text>
</comment>
<dbReference type="Proteomes" id="UP000275395">
    <property type="component" value="Unassembled WGS sequence"/>
</dbReference>
<gene>
    <name evidence="1" type="ORF">D9V30_00075</name>
</gene>
<reference evidence="1 2" key="1">
    <citation type="submission" date="2018-10" db="EMBL/GenBank/DDBJ databases">
        <authorList>
            <person name="Li J."/>
        </authorList>
    </citation>
    <scope>NUCLEOTIDE SEQUENCE [LARGE SCALE GENOMIC DNA]</scope>
    <source>
        <strain evidence="1 2">JCM 30549</strain>
    </source>
</reference>
<dbReference type="Pfam" id="PF25681">
    <property type="entry name" value="Phage_TTP_17"/>
    <property type="match status" value="1"/>
</dbReference>
<evidence type="ECO:0000313" key="2">
    <source>
        <dbReference type="Proteomes" id="UP000275395"/>
    </source>
</evidence>
<organism evidence="1 2">
    <name type="scientific">Mycetocola reblochoni</name>
    <dbReference type="NCBI Taxonomy" id="331618"/>
    <lineage>
        <taxon>Bacteria</taxon>
        <taxon>Bacillati</taxon>
        <taxon>Actinomycetota</taxon>
        <taxon>Actinomycetes</taxon>
        <taxon>Micrococcales</taxon>
        <taxon>Microbacteriaceae</taxon>
        <taxon>Mycetocola</taxon>
    </lineage>
</organism>
<dbReference type="AlphaFoldDB" id="A0A3L6ZSG3"/>
<proteinExistence type="predicted"/>
<protein>
    <submittedName>
        <fullName evidence="1">Phage tail protein</fullName>
    </submittedName>
</protein>
<name>A0A3L6ZSG3_9MICO</name>
<sequence>MGAPNSANVSVGKPQAAGGIWFGPLTATTPTDPFSELVGFTGGGYVSEDGLVNGIEADTENIVAWGGDTVLTVKTSHTETFQFTFIETTADVLKQIYGPENVIVNMETGVLEVRHTAKDLPRVQYVFEILLTGNKVKRIVIPNGQVTEIGEISYVDGETIGYQPTLSAYPDESGVTAYEYIATTVEEPGE</sequence>
<dbReference type="EMBL" id="RCUW01000001">
    <property type="protein sequence ID" value="RLP70870.1"/>
    <property type="molecule type" value="Genomic_DNA"/>
</dbReference>
<dbReference type="RefSeq" id="WP_121657418.1">
    <property type="nucleotide sequence ID" value="NZ_RCUW01000001.1"/>
</dbReference>
<dbReference type="InterPro" id="IPR058154">
    <property type="entry name" value="Bxb1_TTP-like"/>
</dbReference>
<accession>A0A3L6ZSG3</accession>